<organism evidence="2 3">
    <name type="scientific">Vanrija albida</name>
    <dbReference type="NCBI Taxonomy" id="181172"/>
    <lineage>
        <taxon>Eukaryota</taxon>
        <taxon>Fungi</taxon>
        <taxon>Dikarya</taxon>
        <taxon>Basidiomycota</taxon>
        <taxon>Agaricomycotina</taxon>
        <taxon>Tremellomycetes</taxon>
        <taxon>Trichosporonales</taxon>
        <taxon>Trichosporonaceae</taxon>
        <taxon>Vanrija</taxon>
    </lineage>
</organism>
<accession>A0ABR3QFA4</accession>
<evidence type="ECO:0000313" key="2">
    <source>
        <dbReference type="EMBL" id="KAL1413391.1"/>
    </source>
</evidence>
<proteinExistence type="predicted"/>
<gene>
    <name evidence="2" type="ORF">Q8F55_001153</name>
</gene>
<name>A0ABR3QFA4_9TREE</name>
<dbReference type="GeneID" id="95982196"/>
<dbReference type="RefSeq" id="XP_069213335.1">
    <property type="nucleotide sequence ID" value="XM_069349791.1"/>
</dbReference>
<feature type="compositionally biased region" description="Low complexity" evidence="1">
    <location>
        <begin position="556"/>
        <end position="569"/>
    </location>
</feature>
<keyword evidence="3" id="KW-1185">Reference proteome</keyword>
<feature type="compositionally biased region" description="Pro residues" evidence="1">
    <location>
        <begin position="91"/>
        <end position="114"/>
    </location>
</feature>
<evidence type="ECO:0000256" key="1">
    <source>
        <dbReference type="SAM" id="MobiDB-lite"/>
    </source>
</evidence>
<evidence type="ECO:0000313" key="3">
    <source>
        <dbReference type="Proteomes" id="UP001565368"/>
    </source>
</evidence>
<protein>
    <submittedName>
        <fullName evidence="2">Uncharacterized protein</fullName>
    </submittedName>
</protein>
<feature type="region of interest" description="Disordered" evidence="1">
    <location>
        <begin position="191"/>
        <end position="210"/>
    </location>
</feature>
<feature type="compositionally biased region" description="Basic residues" evidence="1">
    <location>
        <begin position="572"/>
        <end position="584"/>
    </location>
</feature>
<reference evidence="2 3" key="1">
    <citation type="submission" date="2023-08" db="EMBL/GenBank/DDBJ databases">
        <title>Annotated Genome Sequence of Vanrija albida AlHP1.</title>
        <authorList>
            <person name="Herzog R."/>
        </authorList>
    </citation>
    <scope>NUCLEOTIDE SEQUENCE [LARGE SCALE GENOMIC DNA]</scope>
    <source>
        <strain evidence="2 3">AlHP1</strain>
    </source>
</reference>
<sequence length="617" mass="67071">MALARFALRRRRRLASLAGLGPGRPRTASSAAAEHAAFGDELEPVQRRQKMPLGSGRPSVEAEGGPSLLRGYEAPLAPAPTPRRAEATAPTPTPLPSPLPTAAAPRPPPTPLRIPPSAALPTTHASIVHAHLALGTRRTPRELVALLADRRHLITQEAVVALDALAARENDYQARLDARALLTRERLPPLPDTLRRKAGANEPKPLPGDDEANIALRYRYPPAALPDSGAVTPAAFLRHVHFCLIAKTEVPYDSAAATVRSLGNKVADQVALLDLYLGYSDDPVPLLDAFDARQPRSAKTRETLHRALLALLRAKPGKDELAALVKRFGGSGRRPGAETWRHIGRYALDADDEALAAWAFHRARDEFARVRVERARQDKLPPPALPALLAPPKFANGSPLDDVRPRFAHAGRHVTRFEWLMQAYRDKGWVERTDDPLPIEADNPDSEHFSALPRLLARWRWVGRAGEAGAPARRDARWAELAATRDLQLAVAESVARGTFSDMSDLAVTRILTDEANRPLHDPPAGAREYKRHLKLIKAAAAGSKLWAGWDLRNPTATTSTTDAKTPQALSAKKKRWKVAKAKATRAAAPREPLPHVQPDADAAAAADAKPDVDDLD</sequence>
<dbReference type="Proteomes" id="UP001565368">
    <property type="component" value="Unassembled WGS sequence"/>
</dbReference>
<feature type="region of interest" description="Disordered" evidence="1">
    <location>
        <begin position="18"/>
        <end position="118"/>
    </location>
</feature>
<comment type="caution">
    <text evidence="2">The sequence shown here is derived from an EMBL/GenBank/DDBJ whole genome shotgun (WGS) entry which is preliminary data.</text>
</comment>
<feature type="region of interest" description="Disordered" evidence="1">
    <location>
        <begin position="555"/>
        <end position="617"/>
    </location>
</feature>
<dbReference type="EMBL" id="JBBXJM010000001">
    <property type="protein sequence ID" value="KAL1413391.1"/>
    <property type="molecule type" value="Genomic_DNA"/>
</dbReference>